<dbReference type="CDD" id="cd20485">
    <property type="entry name" value="USP25_USP28_C-like"/>
    <property type="match status" value="1"/>
</dbReference>
<dbReference type="Gene3D" id="3.90.70.10">
    <property type="entry name" value="Cysteine proteinases"/>
    <property type="match status" value="2"/>
</dbReference>
<dbReference type="SUPFAM" id="SSF54001">
    <property type="entry name" value="Cysteine proteinases"/>
    <property type="match status" value="1"/>
</dbReference>
<dbReference type="GO" id="GO:0005829">
    <property type="term" value="C:cytosol"/>
    <property type="evidence" value="ECO:0007669"/>
    <property type="project" value="TreeGrafter"/>
</dbReference>
<dbReference type="InterPro" id="IPR038765">
    <property type="entry name" value="Papain-like_cys_pep_sf"/>
</dbReference>
<dbReference type="InterPro" id="IPR001394">
    <property type="entry name" value="Peptidase_C19_UCH"/>
</dbReference>
<dbReference type="Proteomes" id="UP000735302">
    <property type="component" value="Unassembled WGS sequence"/>
</dbReference>
<dbReference type="InterPro" id="IPR028889">
    <property type="entry name" value="USP"/>
</dbReference>
<feature type="region of interest" description="Disordered" evidence="2">
    <location>
        <begin position="646"/>
        <end position="667"/>
    </location>
</feature>
<evidence type="ECO:0000313" key="5">
    <source>
        <dbReference type="Proteomes" id="UP000735302"/>
    </source>
</evidence>
<accession>A0AAV4CE77</accession>
<feature type="compositionally biased region" description="Low complexity" evidence="2">
    <location>
        <begin position="646"/>
        <end position="656"/>
    </location>
</feature>
<dbReference type="PANTHER" id="PTHR24006">
    <property type="entry name" value="UBIQUITIN CARBOXYL-TERMINAL HYDROLASE"/>
    <property type="match status" value="1"/>
</dbReference>
<feature type="compositionally biased region" description="Polar residues" evidence="2">
    <location>
        <begin position="132"/>
        <end position="164"/>
    </location>
</feature>
<organism evidence="4 5">
    <name type="scientific">Plakobranchus ocellatus</name>
    <dbReference type="NCBI Taxonomy" id="259542"/>
    <lineage>
        <taxon>Eukaryota</taxon>
        <taxon>Metazoa</taxon>
        <taxon>Spiralia</taxon>
        <taxon>Lophotrochozoa</taxon>
        <taxon>Mollusca</taxon>
        <taxon>Gastropoda</taxon>
        <taxon>Heterobranchia</taxon>
        <taxon>Euthyneura</taxon>
        <taxon>Panpulmonata</taxon>
        <taxon>Sacoglossa</taxon>
        <taxon>Placobranchoidea</taxon>
        <taxon>Plakobranchidae</taxon>
        <taxon>Plakobranchus</taxon>
    </lineage>
</organism>
<evidence type="ECO:0000256" key="2">
    <source>
        <dbReference type="SAM" id="MobiDB-lite"/>
    </source>
</evidence>
<keyword evidence="4" id="KW-0378">Hydrolase</keyword>
<dbReference type="PROSITE" id="PS00973">
    <property type="entry name" value="USP_2"/>
    <property type="match status" value="1"/>
</dbReference>
<dbReference type="PROSITE" id="PS50235">
    <property type="entry name" value="USP_3"/>
    <property type="match status" value="1"/>
</dbReference>
<feature type="region of interest" description="Disordered" evidence="2">
    <location>
        <begin position="551"/>
        <end position="628"/>
    </location>
</feature>
<proteinExistence type="predicted"/>
<feature type="domain" description="USP" evidence="3">
    <location>
        <begin position="228"/>
        <end position="889"/>
    </location>
</feature>
<dbReference type="EMBL" id="BLXT01006199">
    <property type="protein sequence ID" value="GFO29778.1"/>
    <property type="molecule type" value="Genomic_DNA"/>
</dbReference>
<feature type="compositionally biased region" description="Low complexity" evidence="2">
    <location>
        <begin position="943"/>
        <end position="986"/>
    </location>
</feature>
<dbReference type="InterPro" id="IPR018200">
    <property type="entry name" value="USP_CS"/>
</dbReference>
<feature type="coiled-coil region" evidence="1">
    <location>
        <begin position="492"/>
        <end position="519"/>
    </location>
</feature>
<keyword evidence="1" id="KW-0175">Coiled coil</keyword>
<feature type="region of interest" description="Disordered" evidence="2">
    <location>
        <begin position="681"/>
        <end position="729"/>
    </location>
</feature>
<dbReference type="Pfam" id="PF00443">
    <property type="entry name" value="UCH"/>
    <property type="match status" value="1"/>
</dbReference>
<dbReference type="InterPro" id="IPR050164">
    <property type="entry name" value="Peptidase_C19"/>
</dbReference>
<dbReference type="GO" id="GO:0005634">
    <property type="term" value="C:nucleus"/>
    <property type="evidence" value="ECO:0007669"/>
    <property type="project" value="TreeGrafter"/>
</dbReference>
<gene>
    <name evidence="4" type="ORF">PoB_005628300</name>
</gene>
<name>A0AAV4CE77_9GAST</name>
<evidence type="ECO:0000313" key="4">
    <source>
        <dbReference type="EMBL" id="GFO29778.1"/>
    </source>
</evidence>
<feature type="compositionally biased region" description="Low complexity" evidence="2">
    <location>
        <begin position="120"/>
        <end position="131"/>
    </location>
</feature>
<feature type="compositionally biased region" description="Polar residues" evidence="2">
    <location>
        <begin position="741"/>
        <end position="750"/>
    </location>
</feature>
<reference evidence="4 5" key="1">
    <citation type="journal article" date="2021" name="Elife">
        <title>Chloroplast acquisition without the gene transfer in kleptoplastic sea slugs, Plakobranchus ocellatus.</title>
        <authorList>
            <person name="Maeda T."/>
            <person name="Takahashi S."/>
            <person name="Yoshida T."/>
            <person name="Shimamura S."/>
            <person name="Takaki Y."/>
            <person name="Nagai Y."/>
            <person name="Toyoda A."/>
            <person name="Suzuki Y."/>
            <person name="Arimoto A."/>
            <person name="Ishii H."/>
            <person name="Satoh N."/>
            <person name="Nishiyama T."/>
            <person name="Hasebe M."/>
            <person name="Maruyama T."/>
            <person name="Minagawa J."/>
            <person name="Obokata J."/>
            <person name="Shigenobu S."/>
        </authorList>
    </citation>
    <scope>NUCLEOTIDE SEQUENCE [LARGE SCALE GENOMIC DNA]</scope>
</reference>
<keyword evidence="5" id="KW-1185">Reference proteome</keyword>
<feature type="region of interest" description="Disordered" evidence="2">
    <location>
        <begin position="108"/>
        <end position="165"/>
    </location>
</feature>
<dbReference type="GO" id="GO:0016579">
    <property type="term" value="P:protein deubiquitination"/>
    <property type="evidence" value="ECO:0007669"/>
    <property type="project" value="InterPro"/>
</dbReference>
<feature type="compositionally biased region" description="Low complexity" evidence="2">
    <location>
        <begin position="695"/>
        <end position="721"/>
    </location>
</feature>
<evidence type="ECO:0000259" key="3">
    <source>
        <dbReference type="PROSITE" id="PS50235"/>
    </source>
</evidence>
<dbReference type="PANTHER" id="PTHR24006:SF944">
    <property type="entry name" value="UBIQUITIN CARBOXYL-TERMINAL HYDROLASE"/>
    <property type="match status" value="1"/>
</dbReference>
<dbReference type="GO" id="GO:0004843">
    <property type="term" value="F:cysteine-type deubiquitinase activity"/>
    <property type="evidence" value="ECO:0007669"/>
    <property type="project" value="InterPro"/>
</dbReference>
<feature type="compositionally biased region" description="Low complexity" evidence="2">
    <location>
        <begin position="576"/>
        <end position="590"/>
    </location>
</feature>
<evidence type="ECO:0000256" key="1">
    <source>
        <dbReference type="SAM" id="Coils"/>
    </source>
</evidence>
<feature type="compositionally biased region" description="Polar residues" evidence="2">
    <location>
        <begin position="681"/>
        <end position="694"/>
    </location>
</feature>
<feature type="region of interest" description="Disordered" evidence="2">
    <location>
        <begin position="736"/>
        <end position="755"/>
    </location>
</feature>
<feature type="compositionally biased region" description="Polar residues" evidence="2">
    <location>
        <begin position="555"/>
        <end position="567"/>
    </location>
</feature>
<feature type="compositionally biased region" description="Polar residues" evidence="2">
    <location>
        <begin position="591"/>
        <end position="613"/>
    </location>
</feature>
<comment type="caution">
    <text evidence="4">The sequence shown here is derived from an EMBL/GenBank/DDBJ whole genome shotgun (WGS) entry which is preliminary data.</text>
</comment>
<sequence>MLDREPAQRSASAFLLRVRAPLPAAWRKGRPESLRSPYCGLDPRPRDETLSLTLAKVREVTGASDEVIKEAIIACSCKDGTFKVEDVVTTIIGDDTVTTVSCSKNCKPQSVDDVDAKAGSPSSSSSSSSSSAPPVTQGHQASQVGQKKATSTAGPWKQTPQNNEYIDLTRDSQGILGGQISREEQDISRVLEASLAESKGSTKRKRGELWFIDPLNPHERKRTEGWPVGLRNVGNTCWFSAVIQSLFHIQKFRNIVLNYKSRPVTENENNHKLRFVCELRQLFGLMVGSHRKYVDPSMAVNILKEASSATALDGQQDVSEFQHKLLDWLEDAFSVPPGPSSASVPANPVHQLFQGKYKAEGFNQGSSASVPANPVHQLFQGKYKAEGFNQGKAFSQEVTFGQYPLNVLGFRDIHESLEATTAQGEIETVSGESSHKSGQEIWFTHLPVVLTFELSRFGFNQQLNRAEKIHQQLSFPPIIYVDRYLECNKTITRQKREEARKLKEELAALQAKLDRVVLDAASAPLSKKSMNYSEPVQNTLNRRMDYSDVQFGVGSKNSQDVSMSSVGEEQPPDDPAAATATATATTTTTALSTSVNEPKDSINQVTPSLSQTQGDGGPNFLHKPKIPNTSTPASLSSLSALFLCSSSSTSSASPAPEAKKFKDSSVQVEFEPRLMPVAMTTDSPQTQQFSSTAQPSHPLSSASLPPSSSSTSSDPSLPPNSQSLCSTSAPASLAHVDPSPLISQGSSSTLPLPPHPRSCSAEELVVLQACLKRWREEVEADVRELQRNISFLESKLDGMYSEECMKKYPYHLHAVLVHEGQAVSGHYWSFIHDWHHRSNSASGQASGSEGRWLKFNDITVSESSLAEVQREGVGGFHNASAYCLMYIDRSRLEAGQGDYNSSAAAAASAQSLPEDLQRVVEDDNLLFRQEMLQWDEEQRRKTAASVAPPHSSPAHGSSSASTSAAPSSATSSGVAGQKSTSTQSSTGAGLRQSEGKGQGRGRSLSGDPDVVMTGEQRPGETSIMRPVNSALAALADAHARLSLQATLTAVTDMHGKGNTSGSSPHPRDVLKGAMEREMMRLRGLSRTVASRLPGEDPRLSHIVLYLLTSGADSHTVRVILAEQFALCGLLDSASTVKGLRHEAQDTYKALYAHGGNEGAKCYEFWHKRYHHYRQAVLMFTEGITAYIAKKYQEALPYFNQACLHNCEPGLTSSLCPTDGLNSSWLAYYRRETLQKVNDLAMQSFERDDDLSDSLTVMTRMILPTLAMVGSSDRAEDQALVERIREVWCQFLEKDLTGEKIDKLQDFLSKMFEAGGTGSEELHRVRPSQLDTLTERYARTMRRLKETGDLVRLISLSTAS</sequence>
<protein>
    <submittedName>
        <fullName evidence="4">Ubiquitin carboxyl-terminal hydrolase 25-like</fullName>
    </submittedName>
</protein>
<dbReference type="PROSITE" id="PS00972">
    <property type="entry name" value="USP_1"/>
    <property type="match status" value="1"/>
</dbReference>
<feature type="coiled-coil region" evidence="1">
    <location>
        <begin position="775"/>
        <end position="802"/>
    </location>
</feature>
<feature type="region of interest" description="Disordered" evidence="2">
    <location>
        <begin position="938"/>
        <end position="1022"/>
    </location>
</feature>